<dbReference type="PROSITE" id="PS51257">
    <property type="entry name" value="PROKAR_LIPOPROTEIN"/>
    <property type="match status" value="1"/>
</dbReference>
<accession>A0A383EBK8</accession>
<gene>
    <name evidence="2" type="ORF">METZ01_LOCUS507070</name>
</gene>
<organism evidence="2">
    <name type="scientific">marine metagenome</name>
    <dbReference type="NCBI Taxonomy" id="408172"/>
    <lineage>
        <taxon>unclassified sequences</taxon>
        <taxon>metagenomes</taxon>
        <taxon>ecological metagenomes</taxon>
    </lineage>
</organism>
<feature type="domain" description="LysM" evidence="1">
    <location>
        <begin position="39"/>
        <end position="83"/>
    </location>
</feature>
<dbReference type="CDD" id="cd00118">
    <property type="entry name" value="LysM"/>
    <property type="match status" value="1"/>
</dbReference>
<dbReference type="InterPro" id="IPR018392">
    <property type="entry name" value="LysM"/>
</dbReference>
<dbReference type="Gene3D" id="3.10.350.10">
    <property type="entry name" value="LysM domain"/>
    <property type="match status" value="1"/>
</dbReference>
<dbReference type="InterPro" id="IPR036779">
    <property type="entry name" value="LysM_dom_sf"/>
</dbReference>
<dbReference type="EMBL" id="UINC01224547">
    <property type="protein sequence ID" value="SVE54216.1"/>
    <property type="molecule type" value="Genomic_DNA"/>
</dbReference>
<protein>
    <recommendedName>
        <fullName evidence="1">LysM domain-containing protein</fullName>
    </recommendedName>
</protein>
<name>A0A383EBK8_9ZZZZ</name>
<dbReference type="SMART" id="SM00257">
    <property type="entry name" value="LysM"/>
    <property type="match status" value="1"/>
</dbReference>
<dbReference type="Pfam" id="PF01476">
    <property type="entry name" value="LysM"/>
    <property type="match status" value="1"/>
</dbReference>
<sequence>MAYRNNLIRLLFLFILLSIVAGCQILRYLDILSPDQRGIYHTVQEGQTLYFIAHAYDINVNRLKQINRIYDPSKLQIGTRLWIPGARQVLEVGPKNSKQPVAQKKGSTKKNLKIKKEPQNVVKGVKGFLIWPE</sequence>
<reference evidence="2" key="1">
    <citation type="submission" date="2018-05" db="EMBL/GenBank/DDBJ databases">
        <authorList>
            <person name="Lanie J.A."/>
            <person name="Ng W.-L."/>
            <person name="Kazmierczak K.M."/>
            <person name="Andrzejewski T.M."/>
            <person name="Davidsen T.M."/>
            <person name="Wayne K.J."/>
            <person name="Tettelin H."/>
            <person name="Glass J.I."/>
            <person name="Rusch D."/>
            <person name="Podicherti R."/>
            <person name="Tsui H.-C.T."/>
            <person name="Winkler M.E."/>
        </authorList>
    </citation>
    <scope>NUCLEOTIDE SEQUENCE</scope>
</reference>
<dbReference type="AlphaFoldDB" id="A0A383EBK8"/>
<dbReference type="SUPFAM" id="SSF54106">
    <property type="entry name" value="LysM domain"/>
    <property type="match status" value="1"/>
</dbReference>
<evidence type="ECO:0000313" key="2">
    <source>
        <dbReference type="EMBL" id="SVE54216.1"/>
    </source>
</evidence>
<evidence type="ECO:0000259" key="1">
    <source>
        <dbReference type="PROSITE" id="PS51782"/>
    </source>
</evidence>
<dbReference type="PROSITE" id="PS51782">
    <property type="entry name" value="LYSM"/>
    <property type="match status" value="1"/>
</dbReference>
<proteinExistence type="predicted"/>